<gene>
    <name evidence="2" type="ORF">RF55_6784</name>
</gene>
<feature type="non-terminal residue" evidence="2">
    <location>
        <position position="160"/>
    </location>
</feature>
<dbReference type="AlphaFoldDB" id="A0A0J7NL22"/>
<dbReference type="EMBL" id="LBMM01003783">
    <property type="protein sequence ID" value="KMQ93145.1"/>
    <property type="molecule type" value="Genomic_DNA"/>
</dbReference>
<organism evidence="2 3">
    <name type="scientific">Lasius niger</name>
    <name type="common">Black garden ant</name>
    <dbReference type="NCBI Taxonomy" id="67767"/>
    <lineage>
        <taxon>Eukaryota</taxon>
        <taxon>Metazoa</taxon>
        <taxon>Ecdysozoa</taxon>
        <taxon>Arthropoda</taxon>
        <taxon>Hexapoda</taxon>
        <taxon>Insecta</taxon>
        <taxon>Pterygota</taxon>
        <taxon>Neoptera</taxon>
        <taxon>Endopterygota</taxon>
        <taxon>Hymenoptera</taxon>
        <taxon>Apocrita</taxon>
        <taxon>Aculeata</taxon>
        <taxon>Formicoidea</taxon>
        <taxon>Formicidae</taxon>
        <taxon>Formicinae</taxon>
        <taxon>Lasius</taxon>
        <taxon>Lasius</taxon>
    </lineage>
</organism>
<evidence type="ECO:0000313" key="2">
    <source>
        <dbReference type="EMBL" id="KMQ93145.1"/>
    </source>
</evidence>
<protein>
    <submittedName>
        <fullName evidence="2">Uncharacterized protein</fullName>
    </submittedName>
</protein>
<feature type="non-terminal residue" evidence="2">
    <location>
        <position position="1"/>
    </location>
</feature>
<reference evidence="2 3" key="1">
    <citation type="submission" date="2015-04" db="EMBL/GenBank/DDBJ databases">
        <title>Lasius niger genome sequencing.</title>
        <authorList>
            <person name="Konorov E.A."/>
            <person name="Nikitin M.A."/>
            <person name="Kirill M.V."/>
            <person name="Chang P."/>
        </authorList>
    </citation>
    <scope>NUCLEOTIDE SEQUENCE [LARGE SCALE GENOMIC DNA]</scope>
    <source>
        <tissue evidence="2">Whole</tissue>
    </source>
</reference>
<feature type="region of interest" description="Disordered" evidence="1">
    <location>
        <begin position="49"/>
        <end position="135"/>
    </location>
</feature>
<evidence type="ECO:0000313" key="3">
    <source>
        <dbReference type="Proteomes" id="UP000036403"/>
    </source>
</evidence>
<sequence length="160" mass="18145">QIRAELAKAERYKVSTPICDLTIAREPSAHRRRSVGAHQDRHTATVAAIEDPGRPKVRGDRRARNLHSPRTPAIAKVFERRTRKVRGRSRTDDYDTSSHPPPARRAHQTALPTAELGHAGDHRPRGRGYGNGRRNQAITQRLELARGHRQKKDGKHRFCI</sequence>
<keyword evidence="3" id="KW-1185">Reference proteome</keyword>
<dbReference type="PaxDb" id="67767-A0A0J7NL22"/>
<comment type="caution">
    <text evidence="2">The sequence shown here is derived from an EMBL/GenBank/DDBJ whole genome shotgun (WGS) entry which is preliminary data.</text>
</comment>
<dbReference type="Proteomes" id="UP000036403">
    <property type="component" value="Unassembled WGS sequence"/>
</dbReference>
<evidence type="ECO:0000256" key="1">
    <source>
        <dbReference type="SAM" id="MobiDB-lite"/>
    </source>
</evidence>
<feature type="compositionally biased region" description="Basic and acidic residues" evidence="1">
    <location>
        <begin position="51"/>
        <end position="63"/>
    </location>
</feature>
<name>A0A0J7NL22_LASNI</name>
<accession>A0A0J7NL22</accession>
<proteinExistence type="predicted"/>